<evidence type="ECO:0000259" key="11">
    <source>
        <dbReference type="PROSITE" id="PS50109"/>
    </source>
</evidence>
<dbReference type="PROSITE" id="PS50109">
    <property type="entry name" value="HIS_KIN"/>
    <property type="match status" value="1"/>
</dbReference>
<evidence type="ECO:0000256" key="4">
    <source>
        <dbReference type="ARBA" id="ARBA00022553"/>
    </source>
</evidence>
<dbReference type="SUPFAM" id="SSF47384">
    <property type="entry name" value="Homodimeric domain of signal transducing histidine kinase"/>
    <property type="match status" value="1"/>
</dbReference>
<dbReference type="SMART" id="SM00387">
    <property type="entry name" value="HATPase_c"/>
    <property type="match status" value="1"/>
</dbReference>
<evidence type="ECO:0000256" key="7">
    <source>
        <dbReference type="ARBA" id="ARBA00022777"/>
    </source>
</evidence>
<name>A0A6M4H8K8_9PROT</name>
<dbReference type="RefSeq" id="WP_171163664.1">
    <property type="nucleotide sequence ID" value="NZ_CP053073.1"/>
</dbReference>
<evidence type="ECO:0000256" key="6">
    <source>
        <dbReference type="ARBA" id="ARBA00022692"/>
    </source>
</evidence>
<dbReference type="InterPro" id="IPR036890">
    <property type="entry name" value="HATPase_C_sf"/>
</dbReference>
<dbReference type="InterPro" id="IPR036097">
    <property type="entry name" value="HisK_dim/P_sf"/>
</dbReference>
<dbReference type="Pfam" id="PF00512">
    <property type="entry name" value="HisKA"/>
    <property type="match status" value="1"/>
</dbReference>
<evidence type="ECO:0000259" key="12">
    <source>
        <dbReference type="PROSITE" id="PS50885"/>
    </source>
</evidence>
<sequence length="528" mass="57225">MTIRLRLLLVSAVLLVLPWLAAQFIARMETFLRNAQEQSIRATARAVASALSDRQALFSADVPGAADPEDEERRRIVALFAAADPTAAASLGAAYKPSEEIERFLDIMGRRSSRVWVVDTRSRVRGLSGSLREDARVGGTAYNSTGPKRLMSELLKPVVALVVSAPNVPAGDETKPVRAQIDRALIGVSSTHWRGTRDREVAILSAAQPIFVGDDIVGAAIIEETTGSIQILKESALEDLLVVTLAVVGAALTILIVFATRLTARVRKLHAEAEGAIDPQGRIRGRITASPARDEIGDLSRTMASVLGRLREYNAYLEAMAGRLSHELRTPVAVVRSSLDNLKAQSLPQDARVYLDRAGEGVERLSRLIARLSEGTRLERMLESTERERFDLAHVITGCVEGYRATYPARRFDYTPPAAPILIDGVPDAFAQLLDKLVENALDFAPPETAIRVRLAPGPGRATLAVENDGPPLPESVSANVFDSMVSLREGHLGLGLYIVRLVAEFHGGRVHATNLPDGRGVRFSVEV</sequence>
<dbReference type="SMART" id="SM00388">
    <property type="entry name" value="HisKA"/>
    <property type="match status" value="1"/>
</dbReference>
<dbReference type="InterPro" id="IPR003661">
    <property type="entry name" value="HisK_dim/P_dom"/>
</dbReference>
<dbReference type="InterPro" id="IPR003594">
    <property type="entry name" value="HATPase_dom"/>
</dbReference>
<evidence type="ECO:0000256" key="5">
    <source>
        <dbReference type="ARBA" id="ARBA00022679"/>
    </source>
</evidence>
<comment type="subcellular location">
    <subcellularLocation>
        <location evidence="2">Membrane</location>
    </subcellularLocation>
</comment>
<keyword evidence="10" id="KW-0472">Membrane</keyword>
<dbReference type="Gene3D" id="1.10.287.130">
    <property type="match status" value="1"/>
</dbReference>
<keyword evidence="5 13" id="KW-0808">Transferase</keyword>
<dbReference type="EC" id="2.7.13.3" evidence="3"/>
<keyword evidence="14" id="KW-1185">Reference proteome</keyword>
<comment type="catalytic activity">
    <reaction evidence="1">
        <text>ATP + protein L-histidine = ADP + protein N-phospho-L-histidine.</text>
        <dbReference type="EC" id="2.7.13.3"/>
    </reaction>
</comment>
<proteinExistence type="predicted"/>
<dbReference type="InParanoid" id="A0A6M4H8K8"/>
<dbReference type="GO" id="GO:0016020">
    <property type="term" value="C:membrane"/>
    <property type="evidence" value="ECO:0007669"/>
    <property type="project" value="UniProtKB-SubCell"/>
</dbReference>
<dbReference type="Pfam" id="PF02518">
    <property type="entry name" value="HATPase_c"/>
    <property type="match status" value="1"/>
</dbReference>
<keyword evidence="8 10" id="KW-1133">Transmembrane helix</keyword>
<dbReference type="Gene3D" id="6.10.340.10">
    <property type="match status" value="1"/>
</dbReference>
<accession>A0A6M4H8K8</accession>
<dbReference type="PANTHER" id="PTHR45436">
    <property type="entry name" value="SENSOR HISTIDINE KINASE YKOH"/>
    <property type="match status" value="1"/>
</dbReference>
<dbReference type="PANTHER" id="PTHR45436:SF5">
    <property type="entry name" value="SENSOR HISTIDINE KINASE TRCS"/>
    <property type="match status" value="1"/>
</dbReference>
<dbReference type="SUPFAM" id="SSF55874">
    <property type="entry name" value="ATPase domain of HSP90 chaperone/DNA topoisomerase II/histidine kinase"/>
    <property type="match status" value="1"/>
</dbReference>
<dbReference type="KEGG" id="upl:DSM104440_02773"/>
<dbReference type="Gene3D" id="3.30.565.10">
    <property type="entry name" value="Histidine kinase-like ATPase, C-terminal domain"/>
    <property type="match status" value="1"/>
</dbReference>
<evidence type="ECO:0000256" key="1">
    <source>
        <dbReference type="ARBA" id="ARBA00000085"/>
    </source>
</evidence>
<keyword evidence="9" id="KW-0902">Two-component regulatory system</keyword>
<keyword evidence="4" id="KW-0597">Phosphoprotein</keyword>
<dbReference type="InterPro" id="IPR050428">
    <property type="entry name" value="TCS_sensor_his_kinase"/>
</dbReference>
<dbReference type="Proteomes" id="UP000503096">
    <property type="component" value="Chromosome"/>
</dbReference>
<keyword evidence="7 13" id="KW-0418">Kinase</keyword>
<gene>
    <name evidence="13" type="primary">sasA_9</name>
    <name evidence="13" type="ORF">DSM104440_02773</name>
</gene>
<dbReference type="AlphaFoldDB" id="A0A6M4H8K8"/>
<reference evidence="13 14" key="1">
    <citation type="submission" date="2020-04" db="EMBL/GenBank/DDBJ databases">
        <title>Usitatibacter rugosus gen. nov., sp. nov. and Usitatibacter palustris sp. nov., novel members of Usitatibacteraceae fam. nov. within the order Nitrosomonadales isolated from soil.</title>
        <authorList>
            <person name="Huber K.J."/>
            <person name="Neumann-Schaal M."/>
            <person name="Geppert A."/>
            <person name="Luckner M."/>
            <person name="Wanner G."/>
            <person name="Overmann J."/>
        </authorList>
    </citation>
    <scope>NUCLEOTIDE SEQUENCE [LARGE SCALE GENOMIC DNA]</scope>
    <source>
        <strain evidence="13 14">Swamp67</strain>
    </source>
</reference>
<evidence type="ECO:0000256" key="8">
    <source>
        <dbReference type="ARBA" id="ARBA00022989"/>
    </source>
</evidence>
<dbReference type="InterPro" id="IPR003660">
    <property type="entry name" value="HAMP_dom"/>
</dbReference>
<evidence type="ECO:0000313" key="14">
    <source>
        <dbReference type="Proteomes" id="UP000503096"/>
    </source>
</evidence>
<feature type="domain" description="Histidine kinase" evidence="11">
    <location>
        <begin position="323"/>
        <end position="528"/>
    </location>
</feature>
<dbReference type="EMBL" id="CP053073">
    <property type="protein sequence ID" value="QJR15946.1"/>
    <property type="molecule type" value="Genomic_DNA"/>
</dbReference>
<dbReference type="CDD" id="cd00082">
    <property type="entry name" value="HisKA"/>
    <property type="match status" value="1"/>
</dbReference>
<evidence type="ECO:0000256" key="3">
    <source>
        <dbReference type="ARBA" id="ARBA00012438"/>
    </source>
</evidence>
<evidence type="ECO:0000313" key="13">
    <source>
        <dbReference type="EMBL" id="QJR15946.1"/>
    </source>
</evidence>
<feature type="transmembrane region" description="Helical" evidence="10">
    <location>
        <begin position="240"/>
        <end position="259"/>
    </location>
</feature>
<feature type="domain" description="HAMP" evidence="12">
    <location>
        <begin position="260"/>
        <end position="315"/>
    </location>
</feature>
<dbReference type="CDD" id="cd00075">
    <property type="entry name" value="HATPase"/>
    <property type="match status" value="1"/>
</dbReference>
<evidence type="ECO:0000256" key="10">
    <source>
        <dbReference type="SAM" id="Phobius"/>
    </source>
</evidence>
<evidence type="ECO:0000256" key="9">
    <source>
        <dbReference type="ARBA" id="ARBA00023012"/>
    </source>
</evidence>
<protein>
    <recommendedName>
        <fullName evidence="3">histidine kinase</fullName>
        <ecNumber evidence="3">2.7.13.3</ecNumber>
    </recommendedName>
</protein>
<dbReference type="InterPro" id="IPR005467">
    <property type="entry name" value="His_kinase_dom"/>
</dbReference>
<keyword evidence="6 10" id="KW-0812">Transmembrane</keyword>
<evidence type="ECO:0000256" key="2">
    <source>
        <dbReference type="ARBA" id="ARBA00004370"/>
    </source>
</evidence>
<dbReference type="PROSITE" id="PS50885">
    <property type="entry name" value="HAMP"/>
    <property type="match status" value="1"/>
</dbReference>
<organism evidence="13 14">
    <name type="scientific">Usitatibacter palustris</name>
    <dbReference type="NCBI Taxonomy" id="2732487"/>
    <lineage>
        <taxon>Bacteria</taxon>
        <taxon>Pseudomonadati</taxon>
        <taxon>Pseudomonadota</taxon>
        <taxon>Betaproteobacteria</taxon>
        <taxon>Nitrosomonadales</taxon>
        <taxon>Usitatibacteraceae</taxon>
        <taxon>Usitatibacter</taxon>
    </lineage>
</organism>
<dbReference type="GO" id="GO:0000155">
    <property type="term" value="F:phosphorelay sensor kinase activity"/>
    <property type="evidence" value="ECO:0007669"/>
    <property type="project" value="InterPro"/>
</dbReference>